<dbReference type="Proteomes" id="UP000282378">
    <property type="component" value="Unassembled WGS sequence"/>
</dbReference>
<comment type="caution">
    <text evidence="1">The sequence shown here is derived from an EMBL/GenBank/DDBJ whole genome shotgun (WGS) entry which is preliminary data.</text>
</comment>
<protein>
    <submittedName>
        <fullName evidence="1">Yersiniabactin synthetase, thioesterase component</fullName>
    </submittedName>
</protein>
<feature type="non-terminal residue" evidence="1">
    <location>
        <position position="1"/>
    </location>
</feature>
<dbReference type="InterPro" id="IPR029058">
    <property type="entry name" value="AB_hydrolase_fold"/>
</dbReference>
<evidence type="ECO:0000313" key="1">
    <source>
        <dbReference type="EMBL" id="RMM02012.1"/>
    </source>
</evidence>
<organism evidence="1 2">
    <name type="scientific">Pseudomonas syringae pv. maculicola</name>
    <dbReference type="NCBI Taxonomy" id="59511"/>
    <lineage>
        <taxon>Bacteria</taxon>
        <taxon>Pseudomonadati</taxon>
        <taxon>Pseudomonadota</taxon>
        <taxon>Gammaproteobacteria</taxon>
        <taxon>Pseudomonadales</taxon>
        <taxon>Pseudomonadaceae</taxon>
        <taxon>Pseudomonas</taxon>
    </lineage>
</organism>
<dbReference type="SUPFAM" id="SSF53474">
    <property type="entry name" value="alpha/beta-Hydrolases"/>
    <property type="match status" value="1"/>
</dbReference>
<dbReference type="Gene3D" id="3.40.50.1820">
    <property type="entry name" value="alpha/beta hydrolase"/>
    <property type="match status" value="1"/>
</dbReference>
<dbReference type="AlphaFoldDB" id="A0A3M3ANR2"/>
<proteinExistence type="predicted"/>
<dbReference type="EMBL" id="RBNL01000447">
    <property type="protein sequence ID" value="RMM02012.1"/>
    <property type="molecule type" value="Genomic_DNA"/>
</dbReference>
<accession>A0A3M3ANR2</accession>
<name>A0A3M3ANR2_PSEYM</name>
<gene>
    <name evidence="1" type="ORF">APX70_01228</name>
</gene>
<evidence type="ECO:0000313" key="2">
    <source>
        <dbReference type="Proteomes" id="UP000282378"/>
    </source>
</evidence>
<reference evidence="1 2" key="1">
    <citation type="submission" date="2018-08" db="EMBL/GenBank/DDBJ databases">
        <title>Recombination of ecologically and evolutionarily significant loci maintains genetic cohesion in the Pseudomonas syringae species complex.</title>
        <authorList>
            <person name="Dillon M."/>
            <person name="Thakur S."/>
            <person name="Almeida R.N.D."/>
            <person name="Weir B.S."/>
            <person name="Guttman D.S."/>
        </authorList>
    </citation>
    <scope>NUCLEOTIDE SEQUENCE [LARGE SCALE GENOMIC DNA]</scope>
    <source>
        <strain evidence="1 2">88_10</strain>
    </source>
</reference>
<sequence length="64" mass="7380">TLLLHGSHDPEADQEEVSAWRQWLCGDCRQQVMAGDHFYLTQRPRAFAAQVLNFIEQSISPFHP</sequence>